<dbReference type="GO" id="GO:0005524">
    <property type="term" value="F:ATP binding"/>
    <property type="evidence" value="ECO:0007669"/>
    <property type="project" value="InterPro"/>
</dbReference>
<dbReference type="PANTHER" id="PTHR11070">
    <property type="entry name" value="UVRD / RECB / PCRA DNA HELICASE FAMILY MEMBER"/>
    <property type="match status" value="1"/>
</dbReference>
<dbReference type="InterPro" id="IPR000212">
    <property type="entry name" value="DNA_helicase_UvrD/REP"/>
</dbReference>
<organism evidence="2 3">
    <name type="scientific">Legionella brunensis</name>
    <dbReference type="NCBI Taxonomy" id="29422"/>
    <lineage>
        <taxon>Bacteria</taxon>
        <taxon>Pseudomonadati</taxon>
        <taxon>Pseudomonadota</taxon>
        <taxon>Gammaproteobacteria</taxon>
        <taxon>Legionellales</taxon>
        <taxon>Legionellaceae</taxon>
        <taxon>Legionella</taxon>
    </lineage>
</organism>
<dbReference type="OrthoDB" id="5651885at2"/>
<dbReference type="Proteomes" id="UP000054742">
    <property type="component" value="Unassembled WGS sequence"/>
</dbReference>
<dbReference type="RefSeq" id="WP_058441004.1">
    <property type="nucleotide sequence ID" value="NZ_CAAAHU010000009.1"/>
</dbReference>
<dbReference type="GO" id="GO:0043138">
    <property type="term" value="F:3'-5' DNA helicase activity"/>
    <property type="evidence" value="ECO:0007669"/>
    <property type="project" value="TreeGrafter"/>
</dbReference>
<comment type="caution">
    <text evidence="2">The sequence shown here is derived from an EMBL/GenBank/DDBJ whole genome shotgun (WGS) entry which is preliminary data.</text>
</comment>
<dbReference type="AlphaFoldDB" id="A0A0W0SQ31"/>
<dbReference type="SUPFAM" id="SSF52540">
    <property type="entry name" value="P-loop containing nucleoside triphosphate hydrolases"/>
    <property type="match status" value="1"/>
</dbReference>
<dbReference type="PATRIC" id="fig|29422.6.peg.949"/>
<name>A0A0W0SQ31_9GAMM</name>
<dbReference type="GO" id="GO:0003677">
    <property type="term" value="F:DNA binding"/>
    <property type="evidence" value="ECO:0007669"/>
    <property type="project" value="InterPro"/>
</dbReference>
<accession>A0A0W0SQ31</accession>
<dbReference type="Gene3D" id="3.40.50.300">
    <property type="entry name" value="P-loop containing nucleotide triphosphate hydrolases"/>
    <property type="match status" value="1"/>
</dbReference>
<dbReference type="PANTHER" id="PTHR11070:SF2">
    <property type="entry name" value="ATP-DEPENDENT DNA HELICASE SRS2"/>
    <property type="match status" value="1"/>
</dbReference>
<evidence type="ECO:0000313" key="3">
    <source>
        <dbReference type="Proteomes" id="UP000054742"/>
    </source>
</evidence>
<dbReference type="GO" id="GO:0000725">
    <property type="term" value="P:recombinational repair"/>
    <property type="evidence" value="ECO:0007669"/>
    <property type="project" value="TreeGrafter"/>
</dbReference>
<evidence type="ECO:0000313" key="2">
    <source>
        <dbReference type="EMBL" id="KTC85109.1"/>
    </source>
</evidence>
<reference evidence="2 3" key="1">
    <citation type="submission" date="2015-11" db="EMBL/GenBank/DDBJ databases">
        <title>Genomic analysis of 38 Legionella species identifies large and diverse effector repertoires.</title>
        <authorList>
            <person name="Burstein D."/>
            <person name="Amaro F."/>
            <person name="Zusman T."/>
            <person name="Lifshitz Z."/>
            <person name="Cohen O."/>
            <person name="Gilbert J.A."/>
            <person name="Pupko T."/>
            <person name="Shuman H.A."/>
            <person name="Segal G."/>
        </authorList>
    </citation>
    <scope>NUCLEOTIDE SEQUENCE [LARGE SCALE GENOMIC DNA]</scope>
    <source>
        <strain evidence="2 3">ATCC 43878</strain>
    </source>
</reference>
<proteinExistence type="predicted"/>
<dbReference type="InterPro" id="IPR027417">
    <property type="entry name" value="P-loop_NTPase"/>
</dbReference>
<gene>
    <name evidence="2" type="ORF">Lbru_0905</name>
</gene>
<dbReference type="STRING" id="29422.Lbru_0905"/>
<keyword evidence="3" id="KW-1185">Reference proteome</keyword>
<protein>
    <recommendedName>
        <fullName evidence="1">DNA 3'-5' helicase II</fullName>
    </recommendedName>
</protein>
<dbReference type="EMBL" id="LNXV01000007">
    <property type="protein sequence ID" value="KTC85109.1"/>
    <property type="molecule type" value="Genomic_DNA"/>
</dbReference>
<evidence type="ECO:0000256" key="1">
    <source>
        <dbReference type="ARBA" id="ARBA00034923"/>
    </source>
</evidence>
<sequence length="1252" mass="142423">MKIYWDRIIGDPSLLEGYQETINKIVFGNYKAADLDLKKLSGHRVYSVRVNRRDRLLFTTIHVQGKAYLLLLEVVPEHDYQKSRFLKSGVLRNYLEKNAKGLTEEIINFEEGFIDCAEEEIKLEGSAEDPGQLQYAQVEFYNKTFIEFNVRQQEVKRAPLPLLVSGPPGSGKTCGAFAILTQAALQQNQENGASFLYITESADLVKVIQEMWEEFAAYYGVANNKVQCKTYRQMLHELDPVTKEKQFVGEEHFFTWFTTYVAKRKKICKTTQKGARSKNSEEIKILDEFVKQQEQVYQEFRILGAYSNPMEYMKLGEKQSLFHSPRRKQWLLEAYTSYTKELDSSKFLNPAFYFFESKSNYSLVVADEAQDWSFLQLMLISNLAQDCAFLMDTHQSLRDKISKRPFLFDLYEKRRKKLTHVELSTTYRCPSNVIPLVNEVIDIKNVLTGGIADKNEFVEIADSQNTDSVGEIRWRDRFSDNELAELIKAASTPAVAVITHERFKKEASALFKTPLVFSSDKIKGLEYPITIIYKPLEHELFIEANTILTQNIKSLGKTIHRAKEGIGNVKFGPLFNQLFVMLTRTQDMTVIYQENHRGLETLINRLYLKVIPNSSNQPLAYEMATTMNWQDEAKKQYQNGNIEQAKQIFIEKLGKQEADFVSFFSPKPQVTVISQEKQRSDQVTQKEQQAKLTKPDVIVKKALLTKEKKLTKEQYVEGLLKNCTANNLRKLFKDPNATKYLFEIVLPGKKCLFLELASSEHSHDLLIDVLNQNSAFCELITAKHLESIYAGTAEKPLLLSLIPYKKIPALLYVLVSSNRMLAHKLSAQVLCQLVPSSKNHPGCTDINAVYLLSRSELGTQILGYLLIENPALVTQSFAEALCHMANTPDDVATTAFANLAVDEKGIKLITYLLIKYPWMISHITSETLYHQITLEGPGLENSSLFSILCLMGEEGIEILTLLLENNECLRGEAFSSAANRVMSVHHIKAYSGLYSLLMVKNGVKLFHKLLNLPSSPGPTLSVDALSQPFIVKPGIVSPEANATSLYLLVQSKEGEEALIKLLNQNPGLMDAVVTTMLCKPLNIIKHKGEEISVLYYLSFWQRFDLLSIIFQRRDLATDEFATALCRVTKDGSSSYAFYWLTASVSGQLLLRQLFCNNPKLIKLLKPEMLTITVNKQEQALTNLLNTFTGQYIIKLFLEVHRSDSISERLLEANPPPETLENSETNRIGWQFFVPADKDQPDPQVQDRPATNC</sequence>